<dbReference type="PATRIC" id="fig|927704.6.peg.1158"/>
<proteinExistence type="predicted"/>
<feature type="compositionally biased region" description="Basic residues" evidence="1">
    <location>
        <begin position="1"/>
        <end position="11"/>
    </location>
</feature>
<dbReference type="OrthoDB" id="3196710at2"/>
<accession>I0GPZ5</accession>
<dbReference type="KEGG" id="sri:SELR_11240"/>
<evidence type="ECO:0008006" key="4">
    <source>
        <dbReference type="Google" id="ProtNLM"/>
    </source>
</evidence>
<reference evidence="2 3" key="1">
    <citation type="submission" date="2011-10" db="EMBL/GenBank/DDBJ databases">
        <title>Whole genome sequence of Selenomonas ruminantium subsp. lactilytica TAM6421.</title>
        <authorList>
            <person name="Oguchi A."/>
            <person name="Ankai A."/>
            <person name="Kaneko J."/>
            <person name="Yamada-Narita S."/>
            <person name="Fukui S."/>
            <person name="Takahashi M."/>
            <person name="Onodera T."/>
            <person name="Kojima S."/>
            <person name="Fushimi T."/>
            <person name="Abe N."/>
            <person name="Kamio Y."/>
            <person name="Yamazaki S."/>
            <person name="Fujita N."/>
        </authorList>
    </citation>
    <scope>NUCLEOTIDE SEQUENCE [LARGE SCALE GENOMIC DNA]</scope>
    <source>
        <strain evidence="3">NBRC 103574 / TAM6421</strain>
    </source>
</reference>
<dbReference type="EMBL" id="AP012292">
    <property type="protein sequence ID" value="BAL82832.1"/>
    <property type="molecule type" value="Genomic_DNA"/>
</dbReference>
<dbReference type="InterPro" id="IPR006448">
    <property type="entry name" value="Phage_term_ssu_P27"/>
</dbReference>
<dbReference type="AlphaFoldDB" id="I0GPZ5"/>
<feature type="compositionally biased region" description="Basic and acidic residues" evidence="1">
    <location>
        <begin position="12"/>
        <end position="22"/>
    </location>
</feature>
<dbReference type="Pfam" id="PF05119">
    <property type="entry name" value="Terminase_4"/>
    <property type="match status" value="1"/>
</dbReference>
<dbReference type="Proteomes" id="UP000007887">
    <property type="component" value="Chromosome"/>
</dbReference>
<dbReference type="RefSeq" id="WP_014424269.1">
    <property type="nucleotide sequence ID" value="NC_017068.1"/>
</dbReference>
<evidence type="ECO:0000256" key="1">
    <source>
        <dbReference type="SAM" id="MobiDB-lite"/>
    </source>
</evidence>
<evidence type="ECO:0000313" key="3">
    <source>
        <dbReference type="Proteomes" id="UP000007887"/>
    </source>
</evidence>
<protein>
    <recommendedName>
        <fullName evidence="4">Phage terminase, small subunit</fullName>
    </recommendedName>
</protein>
<gene>
    <name evidence="2" type="ordered locus">SELR_11240</name>
</gene>
<dbReference type="HOGENOM" id="CLU_139058_1_2_9"/>
<organism evidence="2 3">
    <name type="scientific">Selenomonas ruminantium subsp. lactilytica (strain NBRC 103574 / TAM6421)</name>
    <dbReference type="NCBI Taxonomy" id="927704"/>
    <lineage>
        <taxon>Bacteria</taxon>
        <taxon>Bacillati</taxon>
        <taxon>Bacillota</taxon>
        <taxon>Negativicutes</taxon>
        <taxon>Selenomonadales</taxon>
        <taxon>Selenomonadaceae</taxon>
        <taxon>Selenomonas</taxon>
    </lineage>
</organism>
<dbReference type="eggNOG" id="ENOG5032V5R">
    <property type="taxonomic scope" value="Bacteria"/>
</dbReference>
<sequence>MAEGKKSKKKAASSDKLPKEERIRKEFLTLRRSLSTMQPKVKKFNEPLMHRAAFMRITLEDLEEAINQNGPVCEYQNGENQWGTKKSPEVDIYNTMAKNYAAVMKQLLSSIPEEEDTSKVDEFDKFVMDR</sequence>
<feature type="region of interest" description="Disordered" evidence="1">
    <location>
        <begin position="1"/>
        <end position="22"/>
    </location>
</feature>
<name>I0GPZ5_SELRL</name>
<evidence type="ECO:0000313" key="2">
    <source>
        <dbReference type="EMBL" id="BAL82832.1"/>
    </source>
</evidence>